<protein>
    <submittedName>
        <fullName evidence="2">Uncharacterized protein</fullName>
    </submittedName>
</protein>
<dbReference type="OrthoDB" id="346354at2157"/>
<keyword evidence="3" id="KW-1185">Reference proteome</keyword>
<reference evidence="2 3" key="1">
    <citation type="submission" date="2016-10" db="EMBL/GenBank/DDBJ databases">
        <authorList>
            <person name="de Groot N.N."/>
        </authorList>
    </citation>
    <scope>NUCLEOTIDE SEQUENCE [LARGE SCALE GENOMIC DNA]</scope>
    <source>
        <strain evidence="2 3">IBRC-M10418</strain>
    </source>
</reference>
<proteinExistence type="predicted"/>
<dbReference type="EMBL" id="FNWU01000003">
    <property type="protein sequence ID" value="SEH49818.1"/>
    <property type="molecule type" value="Genomic_DNA"/>
</dbReference>
<accession>A0A1H6IT31</accession>
<organism evidence="2 3">
    <name type="scientific">Halopenitus malekzadehii</name>
    <dbReference type="NCBI Taxonomy" id="1267564"/>
    <lineage>
        <taxon>Archaea</taxon>
        <taxon>Methanobacteriati</taxon>
        <taxon>Methanobacteriota</taxon>
        <taxon>Stenosarchaea group</taxon>
        <taxon>Halobacteria</taxon>
        <taxon>Halobacteriales</taxon>
        <taxon>Haloferacaceae</taxon>
        <taxon>Halopenitus</taxon>
    </lineage>
</organism>
<feature type="compositionally biased region" description="Basic and acidic residues" evidence="1">
    <location>
        <begin position="70"/>
        <end position="89"/>
    </location>
</feature>
<evidence type="ECO:0000313" key="2">
    <source>
        <dbReference type="EMBL" id="SEH49818.1"/>
    </source>
</evidence>
<dbReference type="Proteomes" id="UP000199215">
    <property type="component" value="Unassembled WGS sequence"/>
</dbReference>
<dbReference type="AlphaFoldDB" id="A0A1H6IT31"/>
<gene>
    <name evidence="2" type="ORF">SAMN05192561_103129</name>
</gene>
<evidence type="ECO:0000313" key="3">
    <source>
        <dbReference type="Proteomes" id="UP000199215"/>
    </source>
</evidence>
<feature type="region of interest" description="Disordered" evidence="1">
    <location>
        <begin position="69"/>
        <end position="99"/>
    </location>
</feature>
<sequence>MTDADTADDLERQARRLHEETTHAFRTSVSMSLDTRNTLSAIRDDLNDRIGHTVVDTDDVVRLALQAAARQHELTDGVDRTEDDRADGDRTEDDQKEADRADIAALTAAIHDAVDDVDRVADRE</sequence>
<feature type="region of interest" description="Disordered" evidence="1">
    <location>
        <begin position="1"/>
        <end position="23"/>
    </location>
</feature>
<name>A0A1H6IT31_9EURY</name>
<dbReference type="RefSeq" id="WP_092816691.1">
    <property type="nucleotide sequence ID" value="NZ_FNWU01000003.1"/>
</dbReference>
<feature type="compositionally biased region" description="Basic and acidic residues" evidence="1">
    <location>
        <begin position="9"/>
        <end position="23"/>
    </location>
</feature>
<evidence type="ECO:0000256" key="1">
    <source>
        <dbReference type="SAM" id="MobiDB-lite"/>
    </source>
</evidence>